<dbReference type="PANTHER" id="PTHR43280:SF2">
    <property type="entry name" value="HTH-TYPE TRANSCRIPTIONAL REGULATOR EXSA"/>
    <property type="match status" value="1"/>
</dbReference>
<dbReference type="Gene3D" id="3.40.50.880">
    <property type="match status" value="1"/>
</dbReference>
<evidence type="ECO:0000259" key="4">
    <source>
        <dbReference type="PROSITE" id="PS01124"/>
    </source>
</evidence>
<name>A0A1V2V201_9GAMM</name>
<evidence type="ECO:0000256" key="3">
    <source>
        <dbReference type="ARBA" id="ARBA00023163"/>
    </source>
</evidence>
<keyword evidence="1" id="KW-0805">Transcription regulation</keyword>
<comment type="caution">
    <text evidence="5">The sequence shown here is derived from an EMBL/GenBank/DDBJ whole genome shotgun (WGS) entry which is preliminary data.</text>
</comment>
<protein>
    <submittedName>
        <fullName evidence="5">AraC family transcriptional regulator</fullName>
    </submittedName>
</protein>
<dbReference type="EMBL" id="LFZS01000001">
    <property type="protein sequence ID" value="ONN56261.1"/>
    <property type="molecule type" value="Genomic_DNA"/>
</dbReference>
<dbReference type="SUPFAM" id="SSF46689">
    <property type="entry name" value="Homeodomain-like"/>
    <property type="match status" value="1"/>
</dbReference>
<proteinExistence type="predicted"/>
<dbReference type="InterPro" id="IPR002818">
    <property type="entry name" value="DJ-1/PfpI"/>
</dbReference>
<dbReference type="Proteomes" id="UP000189376">
    <property type="component" value="Unassembled WGS sequence"/>
</dbReference>
<keyword evidence="2" id="KW-0238">DNA-binding</keyword>
<dbReference type="AlphaFoldDB" id="A0A1V2V201"/>
<dbReference type="InterPro" id="IPR018060">
    <property type="entry name" value="HTH_AraC"/>
</dbReference>
<dbReference type="RefSeq" id="WP_077168247.1">
    <property type="nucleotide sequence ID" value="NZ_LFZS01000001.1"/>
</dbReference>
<dbReference type="PROSITE" id="PS00041">
    <property type="entry name" value="HTH_ARAC_FAMILY_1"/>
    <property type="match status" value="1"/>
</dbReference>
<evidence type="ECO:0000256" key="2">
    <source>
        <dbReference type="ARBA" id="ARBA00023125"/>
    </source>
</evidence>
<dbReference type="SUPFAM" id="SSF52317">
    <property type="entry name" value="Class I glutamine amidotransferase-like"/>
    <property type="match status" value="1"/>
</dbReference>
<keyword evidence="3" id="KW-0804">Transcription</keyword>
<organism evidence="5 6">
    <name type="scientific">Acinetobacter genomosp. 33YU</name>
    <dbReference type="NCBI Taxonomy" id="1675530"/>
    <lineage>
        <taxon>Bacteria</taxon>
        <taxon>Pseudomonadati</taxon>
        <taxon>Pseudomonadota</taxon>
        <taxon>Gammaproteobacteria</taxon>
        <taxon>Moraxellales</taxon>
        <taxon>Moraxellaceae</taxon>
        <taxon>Acinetobacter</taxon>
    </lineage>
</organism>
<evidence type="ECO:0000256" key="1">
    <source>
        <dbReference type="ARBA" id="ARBA00023015"/>
    </source>
</evidence>
<reference evidence="5 6" key="1">
    <citation type="submission" date="2015-07" db="EMBL/GenBank/DDBJ databases">
        <title>Acinetobacter yuneri, a novel member of Acinetobacter calcoaceticus-Acinetobacter baumannii complex isolated from clinical specimen.</title>
        <authorList>
            <person name="Yu Y."/>
        </authorList>
    </citation>
    <scope>NUCLEOTIDE SEQUENCE [LARGE SCALE GENOMIC DNA]</scope>
    <source>
        <strain evidence="5 6">A362</strain>
    </source>
</reference>
<dbReference type="Pfam" id="PF12833">
    <property type="entry name" value="HTH_18"/>
    <property type="match status" value="1"/>
</dbReference>
<feature type="domain" description="HTH araC/xylS-type" evidence="4">
    <location>
        <begin position="225"/>
        <end position="326"/>
    </location>
</feature>
<dbReference type="PANTHER" id="PTHR43280">
    <property type="entry name" value="ARAC-FAMILY TRANSCRIPTIONAL REGULATOR"/>
    <property type="match status" value="1"/>
</dbReference>
<dbReference type="Gene3D" id="1.10.10.60">
    <property type="entry name" value="Homeodomain-like"/>
    <property type="match status" value="1"/>
</dbReference>
<keyword evidence="6" id="KW-1185">Reference proteome</keyword>
<dbReference type="PROSITE" id="PS01124">
    <property type="entry name" value="HTH_ARAC_FAMILY_2"/>
    <property type="match status" value="1"/>
</dbReference>
<dbReference type="GO" id="GO:0043565">
    <property type="term" value="F:sequence-specific DNA binding"/>
    <property type="evidence" value="ECO:0007669"/>
    <property type="project" value="InterPro"/>
</dbReference>
<evidence type="ECO:0000313" key="6">
    <source>
        <dbReference type="Proteomes" id="UP000189376"/>
    </source>
</evidence>
<dbReference type="SMART" id="SM00342">
    <property type="entry name" value="HTH_ARAC"/>
    <property type="match status" value="1"/>
</dbReference>
<gene>
    <name evidence="5" type="ORF">AC058_00970</name>
</gene>
<dbReference type="InterPro" id="IPR029062">
    <property type="entry name" value="Class_I_gatase-like"/>
</dbReference>
<evidence type="ECO:0000313" key="5">
    <source>
        <dbReference type="EMBL" id="ONN56261.1"/>
    </source>
</evidence>
<sequence length="331" mass="37425">MNIFIYVPQFCIYSAIAGMSDIFWISNNIIKSKKALNLNNLDKIIEFKVSLVSLDGKPVPNAQNRMVDVDLSIEEAIEGDLIIVPGMLLNDEQTPNNPSEYKAVLEWLKNENSKKTIICGACAGTFLLGDAGLLNRKNYATTWWLYHTFQKRFPNGKLSWGKTFEKDTNIITTGGPLSWIELVLYIINQFAGPEVGKATSDLAVAGAQPVSQQIYVPQGFTSSIDPLLMKIEESIKYTKPHITLEELAKNLNMSEKTLYRKVKKLTNESPKDLITRFKIEKACYLLENNSLSIKTIAQNCGYSEDTAFRKAFTKILNMNPLEYRKYIKNRA</sequence>
<accession>A0A1V2V201</accession>
<dbReference type="GO" id="GO:0003700">
    <property type="term" value="F:DNA-binding transcription factor activity"/>
    <property type="evidence" value="ECO:0007669"/>
    <property type="project" value="InterPro"/>
</dbReference>
<dbReference type="InterPro" id="IPR018062">
    <property type="entry name" value="HTH_AraC-typ_CS"/>
</dbReference>
<dbReference type="Pfam" id="PF01965">
    <property type="entry name" value="DJ-1_PfpI"/>
    <property type="match status" value="1"/>
</dbReference>
<dbReference type="InterPro" id="IPR009057">
    <property type="entry name" value="Homeodomain-like_sf"/>
</dbReference>